<dbReference type="InterPro" id="IPR028098">
    <property type="entry name" value="Glyco_trans_4-like_N"/>
</dbReference>
<feature type="domain" description="Glycosyl transferase family 1" evidence="1">
    <location>
        <begin position="215"/>
        <end position="346"/>
    </location>
</feature>
<gene>
    <name evidence="3" type="ORF">GGR89_004369</name>
</gene>
<keyword evidence="4" id="KW-1185">Reference proteome</keyword>
<dbReference type="PANTHER" id="PTHR45947">
    <property type="entry name" value="SULFOQUINOVOSYL TRANSFERASE SQD2"/>
    <property type="match status" value="1"/>
</dbReference>
<protein>
    <submittedName>
        <fullName evidence="3">Glycosyltransferase involved in cell wall biosynthesis</fullName>
    </submittedName>
</protein>
<comment type="caution">
    <text evidence="3">The sequence shown here is derived from an EMBL/GenBank/DDBJ whole genome shotgun (WGS) entry which is preliminary data.</text>
</comment>
<keyword evidence="3" id="KW-0808">Transferase</keyword>
<feature type="domain" description="Glycosyltransferase subfamily 4-like N-terminal" evidence="2">
    <location>
        <begin position="34"/>
        <end position="206"/>
    </location>
</feature>
<dbReference type="Gene3D" id="3.40.50.2000">
    <property type="entry name" value="Glycogen Phosphorylase B"/>
    <property type="match status" value="2"/>
</dbReference>
<dbReference type="InterPro" id="IPR001296">
    <property type="entry name" value="Glyco_trans_1"/>
</dbReference>
<dbReference type="EMBL" id="JAATJB010000028">
    <property type="protein sequence ID" value="NJC00021.1"/>
    <property type="molecule type" value="Genomic_DNA"/>
</dbReference>
<name>A0A7X6BF52_9SPHN</name>
<evidence type="ECO:0000259" key="2">
    <source>
        <dbReference type="Pfam" id="PF13439"/>
    </source>
</evidence>
<reference evidence="3 4" key="1">
    <citation type="submission" date="2020-03" db="EMBL/GenBank/DDBJ databases">
        <title>Genomic Encyclopedia of Type Strains, Phase IV (KMG-IV): sequencing the most valuable type-strain genomes for metagenomic binning, comparative biology and taxonomic classification.</title>
        <authorList>
            <person name="Goeker M."/>
        </authorList>
    </citation>
    <scope>NUCLEOTIDE SEQUENCE [LARGE SCALE GENOMIC DNA]</scope>
    <source>
        <strain evidence="3 4">DSM 7225</strain>
    </source>
</reference>
<dbReference type="RefSeq" id="WP_125978095.1">
    <property type="nucleotide sequence ID" value="NZ_BAAADY010000052.1"/>
</dbReference>
<dbReference type="InterPro" id="IPR050194">
    <property type="entry name" value="Glycosyltransferase_grp1"/>
</dbReference>
<dbReference type="Pfam" id="PF13439">
    <property type="entry name" value="Glyco_transf_4"/>
    <property type="match status" value="1"/>
</dbReference>
<dbReference type="SUPFAM" id="SSF53756">
    <property type="entry name" value="UDP-Glycosyltransferase/glycogen phosphorylase"/>
    <property type="match status" value="1"/>
</dbReference>
<dbReference type="PANTHER" id="PTHR45947:SF3">
    <property type="entry name" value="SULFOQUINOVOSYL TRANSFERASE SQD2"/>
    <property type="match status" value="1"/>
</dbReference>
<sequence>MAETTDLLARIGSDAATRPPRVAIVHYWLVGIAGGEQVVRSLLNIYPQADVFTLIADPDVARKLCGDRKVGTSYLQKIPGATKMHRKLLPLMPGALENLDLSGYDLVISSESGPAKGVLVPLGAKHICYCHTPMRYLWDQFPEYRRESGALVRWMMSALIGRLRMWDFQSAARVDAFVANSHHVARRIAQYYRREAAVIAPPVDVDKFHLADAVEDYYLITGRHVGYKRIDLAIDACERLGRRLVITGTGPDTDSLKRRSGRNTLFVGQCSFAELKDYYAKARAFLMPGEEDFGIAPVEAMASGRPVLAFARGGALDTVIDGTSGILFDEQSADGLCDAILRFEAGSARFEPKAIRAHASGFSRARFEADFKAFVDRQC</sequence>
<proteinExistence type="predicted"/>
<dbReference type="Pfam" id="PF00534">
    <property type="entry name" value="Glycos_transf_1"/>
    <property type="match status" value="1"/>
</dbReference>
<evidence type="ECO:0000313" key="4">
    <source>
        <dbReference type="Proteomes" id="UP000531251"/>
    </source>
</evidence>
<accession>A0A7X6BF52</accession>
<dbReference type="Proteomes" id="UP000531251">
    <property type="component" value="Unassembled WGS sequence"/>
</dbReference>
<evidence type="ECO:0000259" key="1">
    <source>
        <dbReference type="Pfam" id="PF00534"/>
    </source>
</evidence>
<dbReference type="GO" id="GO:0016757">
    <property type="term" value="F:glycosyltransferase activity"/>
    <property type="evidence" value="ECO:0007669"/>
    <property type="project" value="InterPro"/>
</dbReference>
<organism evidence="3 4">
    <name type="scientific">Sphingomonas trueperi</name>
    <dbReference type="NCBI Taxonomy" id="53317"/>
    <lineage>
        <taxon>Bacteria</taxon>
        <taxon>Pseudomonadati</taxon>
        <taxon>Pseudomonadota</taxon>
        <taxon>Alphaproteobacteria</taxon>
        <taxon>Sphingomonadales</taxon>
        <taxon>Sphingomonadaceae</taxon>
        <taxon>Sphingomonas</taxon>
    </lineage>
</organism>
<dbReference type="AlphaFoldDB" id="A0A7X6BF52"/>
<evidence type="ECO:0000313" key="3">
    <source>
        <dbReference type="EMBL" id="NJC00021.1"/>
    </source>
</evidence>